<feature type="domain" description="Glycosyl transferase family 1" evidence="1">
    <location>
        <begin position="219"/>
        <end position="387"/>
    </location>
</feature>
<dbReference type="CDD" id="cd03794">
    <property type="entry name" value="GT4_WbuB-like"/>
    <property type="match status" value="1"/>
</dbReference>
<dbReference type="Pfam" id="PF00534">
    <property type="entry name" value="Glycos_transf_1"/>
    <property type="match status" value="1"/>
</dbReference>
<dbReference type="InterPro" id="IPR001296">
    <property type="entry name" value="Glyco_trans_1"/>
</dbReference>
<reference evidence="3 4" key="1">
    <citation type="submission" date="2020-08" db="EMBL/GenBank/DDBJ databases">
        <title>Genomic Encyclopedia of Type Strains, Phase IV (KMG-IV): sequencing the most valuable type-strain genomes for metagenomic binning, comparative biology and taxonomic classification.</title>
        <authorList>
            <person name="Goeker M."/>
        </authorList>
    </citation>
    <scope>NUCLEOTIDE SEQUENCE [LARGE SCALE GENOMIC DNA]</scope>
    <source>
        <strain evidence="3 4">DSM 105074</strain>
    </source>
</reference>
<dbReference type="RefSeq" id="WP_184174198.1">
    <property type="nucleotide sequence ID" value="NZ_JACHGF010000003.1"/>
</dbReference>
<accession>A0A840TLE9</accession>
<dbReference type="AlphaFoldDB" id="A0A840TLE9"/>
<dbReference type="NCBIfam" id="NF007640">
    <property type="entry name" value="PRK10307.1"/>
    <property type="match status" value="1"/>
</dbReference>
<dbReference type="Gene3D" id="3.40.50.2000">
    <property type="entry name" value="Glycogen Phosphorylase B"/>
    <property type="match status" value="2"/>
</dbReference>
<organism evidence="3 4">
    <name type="scientific">Rhabdobacter roseus</name>
    <dbReference type="NCBI Taxonomy" id="1655419"/>
    <lineage>
        <taxon>Bacteria</taxon>
        <taxon>Pseudomonadati</taxon>
        <taxon>Bacteroidota</taxon>
        <taxon>Cytophagia</taxon>
        <taxon>Cytophagales</taxon>
        <taxon>Cytophagaceae</taxon>
        <taxon>Rhabdobacter</taxon>
    </lineage>
</organism>
<dbReference type="InterPro" id="IPR050194">
    <property type="entry name" value="Glycosyltransferase_grp1"/>
</dbReference>
<dbReference type="GO" id="GO:0016758">
    <property type="term" value="F:hexosyltransferase activity"/>
    <property type="evidence" value="ECO:0007669"/>
    <property type="project" value="TreeGrafter"/>
</dbReference>
<proteinExistence type="predicted"/>
<dbReference type="PANTHER" id="PTHR45947">
    <property type="entry name" value="SULFOQUINOVOSYL TRANSFERASE SQD2"/>
    <property type="match status" value="1"/>
</dbReference>
<feature type="domain" description="Glycosyltransferase subfamily 4-like N-terminal" evidence="2">
    <location>
        <begin position="15"/>
        <end position="203"/>
    </location>
</feature>
<dbReference type="PANTHER" id="PTHR45947:SF3">
    <property type="entry name" value="SULFOQUINOVOSYL TRANSFERASE SQD2"/>
    <property type="match status" value="1"/>
</dbReference>
<evidence type="ECO:0000313" key="3">
    <source>
        <dbReference type="EMBL" id="MBB5284244.1"/>
    </source>
</evidence>
<name>A0A840TLE9_9BACT</name>
<protein>
    <submittedName>
        <fullName evidence="3">Colanic acid biosynthesis glycosyl transferase WcaI</fullName>
    </submittedName>
</protein>
<keyword evidence="4" id="KW-1185">Reference proteome</keyword>
<dbReference type="SUPFAM" id="SSF53756">
    <property type="entry name" value="UDP-Glycosyltransferase/glycogen phosphorylase"/>
    <property type="match status" value="1"/>
</dbReference>
<comment type="caution">
    <text evidence="3">The sequence shown here is derived from an EMBL/GenBank/DDBJ whole genome shotgun (WGS) entry which is preliminary data.</text>
</comment>
<sequence length="411" mass="47296">MRFLLYSYNFSPEKTGIGKYNGELAVWLARRGHKVDVITTNPYYPEWRVHPDYQGQRWRTERDGNLTVYRCPMYVPKNITGKTRILSDLSFIFFSAFLWVRLFFRPRYDVVMAVCPSLFIGWYPYLYSCLRRTRFVYHFQDLQLDAAIQLGLLKNTFLIALLKKAERFLLRKAYRVASISEGMKEQLFYKGVAEERYLMLENWVDTSFIKPLARHETEMLRREWGLEAEDRVILYSGNMGEKQGLEVVLEAAARLQMHSNWKFILCGEGVAKRALLEATQKEGLTNVYFKTLLPYERLAELLALGDVHLVPQKRAAADLVLPSKLTGILAAGGLAIVAAEEGTTLYRTIHDHALALVVEPENGEALSNAIKTALSETQETRKRNALTYAQKKLDKNEILENFEKSLLATLT</sequence>
<dbReference type="InterPro" id="IPR028098">
    <property type="entry name" value="Glyco_trans_4-like_N"/>
</dbReference>
<evidence type="ECO:0000259" key="2">
    <source>
        <dbReference type="Pfam" id="PF13579"/>
    </source>
</evidence>
<keyword evidence="3" id="KW-0808">Transferase</keyword>
<evidence type="ECO:0000313" key="4">
    <source>
        <dbReference type="Proteomes" id="UP000557307"/>
    </source>
</evidence>
<dbReference type="EMBL" id="JACHGF010000003">
    <property type="protein sequence ID" value="MBB5284244.1"/>
    <property type="molecule type" value="Genomic_DNA"/>
</dbReference>
<gene>
    <name evidence="3" type="ORF">HNQ92_002387</name>
</gene>
<dbReference type="Pfam" id="PF13579">
    <property type="entry name" value="Glyco_trans_4_4"/>
    <property type="match status" value="1"/>
</dbReference>
<dbReference type="Proteomes" id="UP000557307">
    <property type="component" value="Unassembled WGS sequence"/>
</dbReference>
<evidence type="ECO:0000259" key="1">
    <source>
        <dbReference type="Pfam" id="PF00534"/>
    </source>
</evidence>